<dbReference type="EMBL" id="CP031310">
    <property type="protein sequence ID" value="QCC52077.1"/>
    <property type="molecule type" value="Genomic_DNA"/>
</dbReference>
<gene>
    <name evidence="2" type="ORF">DV733_12955</name>
</gene>
<keyword evidence="3" id="KW-1185">Reference proteome</keyword>
<dbReference type="AlphaFoldDB" id="A0A4D6HH58"/>
<dbReference type="STRING" id="1457250.GCA_000755225_01448"/>
<evidence type="ECO:0000256" key="1">
    <source>
        <dbReference type="SAM" id="Phobius"/>
    </source>
</evidence>
<dbReference type="GeneID" id="39848785"/>
<feature type="transmembrane region" description="Helical" evidence="1">
    <location>
        <begin position="86"/>
        <end position="105"/>
    </location>
</feature>
<dbReference type="RefSeq" id="WP_049992405.1">
    <property type="nucleotide sequence ID" value="NZ_CP031310.1"/>
</dbReference>
<sequence length="145" mass="15366">MTTERSSTDETSTVDRVANRLGSINPETVIAVCLAPFYGMVAFPPVIEVGLQTHGEYVPLQTGALVGLVVPLAFRCWRSRAHAIRSITYVLVATPLTFAIQFVMFDPLPVVRGSPAAAVEVALISAGAAALSLGAAWHLTDDLDS</sequence>
<protein>
    <submittedName>
        <fullName evidence="2">Uncharacterized protein</fullName>
    </submittedName>
</protein>
<reference evidence="2 3" key="1">
    <citation type="journal article" date="2019" name="Nat. Commun.">
        <title>A new type of DNA phosphorothioation-based antiviral system in archaea.</title>
        <authorList>
            <person name="Xiong L."/>
            <person name="Liu S."/>
            <person name="Chen S."/>
            <person name="Xiao Y."/>
            <person name="Zhu B."/>
            <person name="Gao Y."/>
            <person name="Zhang Y."/>
            <person name="Chen B."/>
            <person name="Luo J."/>
            <person name="Deng Z."/>
            <person name="Chen X."/>
            <person name="Wang L."/>
            <person name="Chen S."/>
        </authorList>
    </citation>
    <scope>NUCLEOTIDE SEQUENCE [LARGE SCALE GENOMIC DNA]</scope>
    <source>
        <strain evidence="2 3">CBA1105</strain>
    </source>
</reference>
<keyword evidence="1" id="KW-1133">Transmembrane helix</keyword>
<proteinExistence type="predicted"/>
<dbReference type="KEGG" id="hsn:DV733_12955"/>
<keyword evidence="1" id="KW-0812">Transmembrane</keyword>
<dbReference type="Proteomes" id="UP000296706">
    <property type="component" value="Chromosome"/>
</dbReference>
<accession>A0A4D6HH58</accession>
<evidence type="ECO:0000313" key="3">
    <source>
        <dbReference type="Proteomes" id="UP000296706"/>
    </source>
</evidence>
<keyword evidence="1" id="KW-0472">Membrane</keyword>
<feature type="transmembrane region" description="Helical" evidence="1">
    <location>
        <begin position="29"/>
        <end position="51"/>
    </location>
</feature>
<organism evidence="2 3">
    <name type="scientific">Halapricum salinum</name>
    <dbReference type="NCBI Taxonomy" id="1457250"/>
    <lineage>
        <taxon>Archaea</taxon>
        <taxon>Methanobacteriati</taxon>
        <taxon>Methanobacteriota</taxon>
        <taxon>Stenosarchaea group</taxon>
        <taxon>Halobacteria</taxon>
        <taxon>Halobacteriales</taxon>
        <taxon>Haloarculaceae</taxon>
        <taxon>Halapricum</taxon>
    </lineage>
</organism>
<feature type="transmembrane region" description="Helical" evidence="1">
    <location>
        <begin position="117"/>
        <end position="139"/>
    </location>
</feature>
<evidence type="ECO:0000313" key="2">
    <source>
        <dbReference type="EMBL" id="QCC52077.1"/>
    </source>
</evidence>
<feature type="transmembrane region" description="Helical" evidence="1">
    <location>
        <begin position="57"/>
        <end position="74"/>
    </location>
</feature>
<name>A0A4D6HH58_9EURY</name>